<dbReference type="Proteomes" id="UP000192277">
    <property type="component" value="Unassembled WGS sequence"/>
</dbReference>
<comment type="caution">
    <text evidence="1">The sequence shown here is derived from an EMBL/GenBank/DDBJ whole genome shotgun (WGS) entry which is preliminary data.</text>
</comment>
<protein>
    <submittedName>
        <fullName evidence="1">Uncharacterized protein</fullName>
    </submittedName>
</protein>
<evidence type="ECO:0000313" key="2">
    <source>
        <dbReference type="Proteomes" id="UP000192277"/>
    </source>
</evidence>
<organism evidence="1 2">
    <name type="scientific">Niastella koreensis</name>
    <dbReference type="NCBI Taxonomy" id="354356"/>
    <lineage>
        <taxon>Bacteria</taxon>
        <taxon>Pseudomonadati</taxon>
        <taxon>Bacteroidota</taxon>
        <taxon>Chitinophagia</taxon>
        <taxon>Chitinophagales</taxon>
        <taxon>Chitinophagaceae</taxon>
        <taxon>Niastella</taxon>
    </lineage>
</organism>
<proteinExistence type="predicted"/>
<gene>
    <name evidence="1" type="ORF">A4D02_25020</name>
</gene>
<accession>A0ABX3NZU8</accession>
<evidence type="ECO:0000313" key="1">
    <source>
        <dbReference type="EMBL" id="OQP51390.1"/>
    </source>
</evidence>
<sequence length="66" mass="7768">MAGCFIGRPFFTSKMRWASRRKIDETLVEYRFCKYFNCLGIIKTAKTWLCSQPGALYFYIINGAKR</sequence>
<dbReference type="EMBL" id="LWBO01000005">
    <property type="protein sequence ID" value="OQP51390.1"/>
    <property type="molecule type" value="Genomic_DNA"/>
</dbReference>
<name>A0ABX3NZU8_9BACT</name>
<keyword evidence="2" id="KW-1185">Reference proteome</keyword>
<reference evidence="1 2" key="1">
    <citation type="submission" date="2016-04" db="EMBL/GenBank/DDBJ databases">
        <authorList>
            <person name="Chen L."/>
            <person name="Zhuang W."/>
            <person name="Wang G."/>
        </authorList>
    </citation>
    <scope>NUCLEOTIDE SEQUENCE [LARGE SCALE GENOMIC DNA]</scope>
    <source>
        <strain evidence="2">GR20</strain>
    </source>
</reference>